<feature type="transmembrane region" description="Helical" evidence="5">
    <location>
        <begin position="164"/>
        <end position="182"/>
    </location>
</feature>
<feature type="transmembrane region" description="Helical" evidence="5">
    <location>
        <begin position="234"/>
        <end position="253"/>
    </location>
</feature>
<dbReference type="InterPro" id="IPR007016">
    <property type="entry name" value="O-antigen_ligase-rel_domated"/>
</dbReference>
<feature type="transmembrane region" description="Helical" evidence="5">
    <location>
        <begin position="121"/>
        <end position="144"/>
    </location>
</feature>
<feature type="transmembrane region" description="Helical" evidence="5">
    <location>
        <begin position="69"/>
        <end position="89"/>
    </location>
</feature>
<evidence type="ECO:0000256" key="2">
    <source>
        <dbReference type="ARBA" id="ARBA00022692"/>
    </source>
</evidence>
<feature type="transmembrane region" description="Helical" evidence="5">
    <location>
        <begin position="38"/>
        <end position="57"/>
    </location>
</feature>
<feature type="domain" description="O-antigen ligase-related" evidence="6">
    <location>
        <begin position="198"/>
        <end position="334"/>
    </location>
</feature>
<keyword evidence="8" id="KW-1185">Reference proteome</keyword>
<organism evidence="7 8">
    <name type="scientific">Archangium lansingense</name>
    <dbReference type="NCBI Taxonomy" id="2995310"/>
    <lineage>
        <taxon>Bacteria</taxon>
        <taxon>Pseudomonadati</taxon>
        <taxon>Myxococcota</taxon>
        <taxon>Myxococcia</taxon>
        <taxon>Myxococcales</taxon>
        <taxon>Cystobacterineae</taxon>
        <taxon>Archangiaceae</taxon>
        <taxon>Archangium</taxon>
    </lineage>
</organism>
<accession>A0ABT4AJL5</accession>
<evidence type="ECO:0000256" key="5">
    <source>
        <dbReference type="SAM" id="Phobius"/>
    </source>
</evidence>
<comment type="caution">
    <text evidence="7">The sequence shown here is derived from an EMBL/GenBank/DDBJ whole genome shotgun (WGS) entry which is preliminary data.</text>
</comment>
<dbReference type="Pfam" id="PF04932">
    <property type="entry name" value="Wzy_C"/>
    <property type="match status" value="1"/>
</dbReference>
<keyword evidence="7" id="KW-0436">Ligase</keyword>
<feature type="transmembrane region" description="Helical" evidence="5">
    <location>
        <begin position="212"/>
        <end position="227"/>
    </location>
</feature>
<feature type="transmembrane region" description="Helical" evidence="5">
    <location>
        <begin position="189"/>
        <end position="206"/>
    </location>
</feature>
<keyword evidence="3 5" id="KW-1133">Transmembrane helix</keyword>
<evidence type="ECO:0000256" key="4">
    <source>
        <dbReference type="ARBA" id="ARBA00023136"/>
    </source>
</evidence>
<name>A0ABT4AJL5_9BACT</name>
<evidence type="ECO:0000259" key="6">
    <source>
        <dbReference type="Pfam" id="PF04932"/>
    </source>
</evidence>
<dbReference type="PANTHER" id="PTHR37422">
    <property type="entry name" value="TEICHURONIC ACID BIOSYNTHESIS PROTEIN TUAE"/>
    <property type="match status" value="1"/>
</dbReference>
<dbReference type="PANTHER" id="PTHR37422:SF13">
    <property type="entry name" value="LIPOPOLYSACCHARIDE BIOSYNTHESIS PROTEIN PA4999-RELATED"/>
    <property type="match status" value="1"/>
</dbReference>
<feature type="transmembrane region" description="Helical" evidence="5">
    <location>
        <begin position="95"/>
        <end position="114"/>
    </location>
</feature>
<gene>
    <name evidence="7" type="ORF">OV287_46190</name>
</gene>
<comment type="subcellular location">
    <subcellularLocation>
        <location evidence="1">Membrane</location>
        <topology evidence="1">Multi-pass membrane protein</topology>
    </subcellularLocation>
</comment>
<evidence type="ECO:0000313" key="7">
    <source>
        <dbReference type="EMBL" id="MCY1081863.1"/>
    </source>
</evidence>
<dbReference type="Proteomes" id="UP001207654">
    <property type="component" value="Unassembled WGS sequence"/>
</dbReference>
<dbReference type="GO" id="GO:0016874">
    <property type="term" value="F:ligase activity"/>
    <property type="evidence" value="ECO:0007669"/>
    <property type="project" value="UniProtKB-KW"/>
</dbReference>
<evidence type="ECO:0000313" key="8">
    <source>
        <dbReference type="Proteomes" id="UP001207654"/>
    </source>
</evidence>
<protein>
    <submittedName>
        <fullName evidence="7">O-antigen ligase family protein</fullName>
    </submittedName>
</protein>
<evidence type="ECO:0000256" key="3">
    <source>
        <dbReference type="ARBA" id="ARBA00022989"/>
    </source>
</evidence>
<dbReference type="InterPro" id="IPR051533">
    <property type="entry name" value="WaaL-like"/>
</dbReference>
<evidence type="ECO:0000256" key="1">
    <source>
        <dbReference type="ARBA" id="ARBA00004141"/>
    </source>
</evidence>
<sequence>MGRTSVQSRDGWAFALLLSFLVCIYVIPGEWIPWLARWRVAVLTSAAATGLLLLGRLRRRERFLVDGGRGVTLLVFCGMTFASISWSLYPAASHFTATELLKWVILYMTIVNLVTTERRMLWACLALILGSIVTTHGVIGWHRAGVDLVEGYRARWLGVYADPNRMAMSVGIVVPLALAITARRQNPRWMRLACVVAGVMAVTAMVLSYSRGGFLGLVAAGVTWLVLERRPGRIVLVGLVAVGMLVLSPQNFWTRTQSVSSFEQDASAMSRVEAWKVASRTSMEHPLLGLGAGTFRYAWHLYGPEAGSGRVYAAHNIFLQVISDLGFLGLVLFLGFIGAVLGPLMEAARERERGWLARALAASVVGYLVTCLFAGFLVAVHFYVLFALAACAERLLRQPEGANAVVPLVPSCEDEAPESEARSA</sequence>
<feature type="transmembrane region" description="Helical" evidence="5">
    <location>
        <begin position="356"/>
        <end position="389"/>
    </location>
</feature>
<dbReference type="EMBL" id="JAPNKA010000001">
    <property type="protein sequence ID" value="MCY1081863.1"/>
    <property type="molecule type" value="Genomic_DNA"/>
</dbReference>
<keyword evidence="2 5" id="KW-0812">Transmembrane</keyword>
<keyword evidence="4 5" id="KW-0472">Membrane</keyword>
<dbReference type="RefSeq" id="WP_267540447.1">
    <property type="nucleotide sequence ID" value="NZ_JAPNKA010000001.1"/>
</dbReference>
<feature type="transmembrane region" description="Helical" evidence="5">
    <location>
        <begin position="12"/>
        <end position="32"/>
    </location>
</feature>
<proteinExistence type="predicted"/>
<reference evidence="7 8" key="1">
    <citation type="submission" date="2022-11" db="EMBL/GenBank/DDBJ databases">
        <title>Minimal conservation of predation-associated metabolite biosynthetic gene clusters underscores biosynthetic potential of Myxococcota including descriptions for ten novel species: Archangium lansinium sp. nov., Myxococcus landrumus sp. nov., Nannocystis bai.</title>
        <authorList>
            <person name="Ahearne A."/>
            <person name="Stevens C."/>
            <person name="Phillips K."/>
        </authorList>
    </citation>
    <scope>NUCLEOTIDE SEQUENCE [LARGE SCALE GENOMIC DNA]</scope>
    <source>
        <strain evidence="7 8">MIWBW</strain>
    </source>
</reference>
<feature type="transmembrane region" description="Helical" evidence="5">
    <location>
        <begin position="325"/>
        <end position="344"/>
    </location>
</feature>